<dbReference type="SUPFAM" id="SSF48008">
    <property type="entry name" value="GntR ligand-binding domain-like"/>
    <property type="match status" value="1"/>
</dbReference>
<dbReference type="GO" id="GO:0003700">
    <property type="term" value="F:DNA-binding transcription factor activity"/>
    <property type="evidence" value="ECO:0007669"/>
    <property type="project" value="InterPro"/>
</dbReference>
<proteinExistence type="predicted"/>
<sequence>MIILERTSSEKARAYAIRVLLYNIIHLELPPGSAVSENELSEALSLSRTPVREALIELNRTRLVEIFPQKGSYITKIDYDLVEECRFIRLAMENAVLHLVCQGIPDTYAEALSQNIEEQRQAEAEKKQDKLFELDNHFHRLIFESVNKVWSYQIITEQMFHFDRLRALSFKSDYENYTVRDHEDIFYAITRHDSEMAQMLMSRHLNRHRLKKSELLERYPEYFVA</sequence>
<evidence type="ECO:0000313" key="6">
    <source>
        <dbReference type="Proteomes" id="UP000274920"/>
    </source>
</evidence>
<evidence type="ECO:0000256" key="1">
    <source>
        <dbReference type="ARBA" id="ARBA00023015"/>
    </source>
</evidence>
<dbReference type="RefSeq" id="WP_125127786.1">
    <property type="nucleotide sequence ID" value="NZ_RHJS01000002.1"/>
</dbReference>
<evidence type="ECO:0000256" key="2">
    <source>
        <dbReference type="ARBA" id="ARBA00023125"/>
    </source>
</evidence>
<dbReference type="InterPro" id="IPR011711">
    <property type="entry name" value="GntR_C"/>
</dbReference>
<dbReference type="Gene3D" id="1.10.10.10">
    <property type="entry name" value="Winged helix-like DNA-binding domain superfamily/Winged helix DNA-binding domain"/>
    <property type="match status" value="1"/>
</dbReference>
<dbReference type="PANTHER" id="PTHR43537:SF6">
    <property type="entry name" value="HTH-TYPE TRANSCRIPTIONAL REPRESSOR RSPR"/>
    <property type="match status" value="1"/>
</dbReference>
<keyword evidence="1" id="KW-0805">Transcription regulation</keyword>
<gene>
    <name evidence="5" type="ORF">EBB54_13730</name>
</gene>
<dbReference type="InterPro" id="IPR036390">
    <property type="entry name" value="WH_DNA-bd_sf"/>
</dbReference>
<dbReference type="SMART" id="SM00895">
    <property type="entry name" value="FCD"/>
    <property type="match status" value="1"/>
</dbReference>
<evidence type="ECO:0000313" key="5">
    <source>
        <dbReference type="EMBL" id="RRK32303.1"/>
    </source>
</evidence>
<dbReference type="InterPro" id="IPR000524">
    <property type="entry name" value="Tscrpt_reg_HTH_GntR"/>
</dbReference>
<dbReference type="Proteomes" id="UP000274920">
    <property type="component" value="Unassembled WGS sequence"/>
</dbReference>
<dbReference type="Pfam" id="PF07729">
    <property type="entry name" value="FCD"/>
    <property type="match status" value="1"/>
</dbReference>
<protein>
    <submittedName>
        <fullName evidence="5">GntR family transcriptional regulator</fullName>
    </submittedName>
</protein>
<name>A0A3R8JP75_9FIRM</name>
<organism evidence="5 6">
    <name type="scientific">Schaedlerella arabinosiphila</name>
    <dbReference type="NCBI Taxonomy" id="2044587"/>
    <lineage>
        <taxon>Bacteria</taxon>
        <taxon>Bacillati</taxon>
        <taxon>Bacillota</taxon>
        <taxon>Clostridia</taxon>
        <taxon>Lachnospirales</taxon>
        <taxon>Lachnospiraceae</taxon>
        <taxon>Schaedlerella</taxon>
    </lineage>
</organism>
<dbReference type="EMBL" id="RHJS01000002">
    <property type="protein sequence ID" value="RRK32303.1"/>
    <property type="molecule type" value="Genomic_DNA"/>
</dbReference>
<dbReference type="GO" id="GO:0003677">
    <property type="term" value="F:DNA binding"/>
    <property type="evidence" value="ECO:0007669"/>
    <property type="project" value="UniProtKB-KW"/>
</dbReference>
<evidence type="ECO:0000256" key="3">
    <source>
        <dbReference type="ARBA" id="ARBA00023163"/>
    </source>
</evidence>
<accession>A0A3R8JP75</accession>
<keyword evidence="6" id="KW-1185">Reference proteome</keyword>
<dbReference type="PANTHER" id="PTHR43537">
    <property type="entry name" value="TRANSCRIPTIONAL REGULATOR, GNTR FAMILY"/>
    <property type="match status" value="1"/>
</dbReference>
<dbReference type="InterPro" id="IPR008920">
    <property type="entry name" value="TF_FadR/GntR_C"/>
</dbReference>
<comment type="caution">
    <text evidence="5">The sequence shown here is derived from an EMBL/GenBank/DDBJ whole genome shotgun (WGS) entry which is preliminary data.</text>
</comment>
<dbReference type="SMART" id="SM00345">
    <property type="entry name" value="HTH_GNTR"/>
    <property type="match status" value="1"/>
</dbReference>
<reference evidence="5" key="1">
    <citation type="submission" date="2018-10" db="EMBL/GenBank/DDBJ databases">
        <title>Schaedlerella arabinophila gen. nov. sp. nov., isolated from the mouse intestinal tract and comparative analysis with the genome of the closely related altered Schaedler flora strain ASF502.</title>
        <authorList>
            <person name="Miyake S."/>
            <person name="Soh M."/>
            <person name="Seedorf H."/>
        </authorList>
    </citation>
    <scope>NUCLEOTIDE SEQUENCE [LARGE SCALE GENOMIC DNA]</scope>
    <source>
        <strain evidence="5">DSM 106076</strain>
    </source>
</reference>
<evidence type="ECO:0000259" key="4">
    <source>
        <dbReference type="PROSITE" id="PS50949"/>
    </source>
</evidence>
<dbReference type="SUPFAM" id="SSF46785">
    <property type="entry name" value="Winged helix' DNA-binding domain"/>
    <property type="match status" value="1"/>
</dbReference>
<dbReference type="PROSITE" id="PS50949">
    <property type="entry name" value="HTH_GNTR"/>
    <property type="match status" value="1"/>
</dbReference>
<feature type="domain" description="HTH gntR-type" evidence="4">
    <location>
        <begin position="10"/>
        <end position="77"/>
    </location>
</feature>
<keyword evidence="2" id="KW-0238">DNA-binding</keyword>
<dbReference type="Pfam" id="PF00392">
    <property type="entry name" value="GntR"/>
    <property type="match status" value="1"/>
</dbReference>
<dbReference type="InterPro" id="IPR036388">
    <property type="entry name" value="WH-like_DNA-bd_sf"/>
</dbReference>
<keyword evidence="3" id="KW-0804">Transcription</keyword>
<dbReference type="Gene3D" id="1.20.120.530">
    <property type="entry name" value="GntR ligand-binding domain-like"/>
    <property type="match status" value="1"/>
</dbReference>
<dbReference type="AlphaFoldDB" id="A0A3R8JP75"/>